<dbReference type="EMBL" id="FQVL01000007">
    <property type="protein sequence ID" value="SHF07904.1"/>
    <property type="molecule type" value="Genomic_DNA"/>
</dbReference>
<dbReference type="Proteomes" id="UP000184476">
    <property type="component" value="Unassembled WGS sequence"/>
</dbReference>
<name>A0A1M4YQ27_9BACL</name>
<dbReference type="InterPro" id="IPR007156">
    <property type="entry name" value="MamQ_LemA"/>
</dbReference>
<sequence>MFGLIIVIAIIVIVGLFWMLTYNSLVKLRNWIEEAWAQIEVQLKRRYDLIPNLVETVKGYSKHEQETLQKVIETRNQIGSPTLDVSRNEQMQANDALSGALRQVFALSESYPDLKANQQFNQLQEELVGTENKIAYSRQLYNKTVLDYNNKIQTVPSNLVASVHKFTKQNMLTTAKEEQEPIKVQF</sequence>
<keyword evidence="5 6" id="KW-0472">Membrane</keyword>
<keyword evidence="3 6" id="KW-0812">Transmembrane</keyword>
<comment type="subcellular location">
    <subcellularLocation>
        <location evidence="1">Membrane</location>
        <topology evidence="1">Single-pass membrane protein</topology>
    </subcellularLocation>
</comment>
<evidence type="ECO:0000256" key="5">
    <source>
        <dbReference type="ARBA" id="ARBA00023136"/>
    </source>
</evidence>
<evidence type="ECO:0000256" key="6">
    <source>
        <dbReference type="SAM" id="Phobius"/>
    </source>
</evidence>
<dbReference type="SUPFAM" id="SSF140478">
    <property type="entry name" value="LemA-like"/>
    <property type="match status" value="1"/>
</dbReference>
<reference evidence="7 8" key="1">
    <citation type="submission" date="2016-11" db="EMBL/GenBank/DDBJ databases">
        <authorList>
            <person name="Jaros S."/>
            <person name="Januszkiewicz K."/>
            <person name="Wedrychowicz H."/>
        </authorList>
    </citation>
    <scope>NUCLEOTIDE SEQUENCE [LARGE SCALE GENOMIC DNA]</scope>
    <source>
        <strain evidence="7 8">DSM 44666</strain>
    </source>
</reference>
<dbReference type="AlphaFoldDB" id="A0A1M4YQ27"/>
<gene>
    <name evidence="7" type="ORF">SAMN05444392_10783</name>
</gene>
<evidence type="ECO:0000256" key="4">
    <source>
        <dbReference type="ARBA" id="ARBA00022989"/>
    </source>
</evidence>
<comment type="similarity">
    <text evidence="2">Belongs to the LemA family.</text>
</comment>
<accession>A0A1M4YQ27</accession>
<evidence type="ECO:0000256" key="1">
    <source>
        <dbReference type="ARBA" id="ARBA00004167"/>
    </source>
</evidence>
<dbReference type="PANTHER" id="PTHR34478:SF2">
    <property type="entry name" value="MEMBRANE PROTEIN"/>
    <property type="match status" value="1"/>
</dbReference>
<dbReference type="InterPro" id="IPR023353">
    <property type="entry name" value="LemA-like_dom_sf"/>
</dbReference>
<evidence type="ECO:0000313" key="8">
    <source>
        <dbReference type="Proteomes" id="UP000184476"/>
    </source>
</evidence>
<feature type="transmembrane region" description="Helical" evidence="6">
    <location>
        <begin position="6"/>
        <end position="25"/>
    </location>
</feature>
<dbReference type="RefSeq" id="WP_073155093.1">
    <property type="nucleotide sequence ID" value="NZ_FQVL01000007.1"/>
</dbReference>
<evidence type="ECO:0000256" key="3">
    <source>
        <dbReference type="ARBA" id="ARBA00022692"/>
    </source>
</evidence>
<evidence type="ECO:0000256" key="2">
    <source>
        <dbReference type="ARBA" id="ARBA00008854"/>
    </source>
</evidence>
<keyword evidence="4 6" id="KW-1133">Transmembrane helix</keyword>
<dbReference type="OrthoDB" id="9804152at2"/>
<organism evidence="7 8">
    <name type="scientific">Seinonella peptonophila</name>
    <dbReference type="NCBI Taxonomy" id="112248"/>
    <lineage>
        <taxon>Bacteria</taxon>
        <taxon>Bacillati</taxon>
        <taxon>Bacillota</taxon>
        <taxon>Bacilli</taxon>
        <taxon>Bacillales</taxon>
        <taxon>Thermoactinomycetaceae</taxon>
        <taxon>Seinonella</taxon>
    </lineage>
</organism>
<dbReference type="PANTHER" id="PTHR34478">
    <property type="entry name" value="PROTEIN LEMA"/>
    <property type="match status" value="1"/>
</dbReference>
<evidence type="ECO:0000313" key="7">
    <source>
        <dbReference type="EMBL" id="SHF07904.1"/>
    </source>
</evidence>
<proteinExistence type="inferred from homology"/>
<dbReference type="Gene3D" id="1.20.1440.20">
    <property type="entry name" value="LemA-like domain"/>
    <property type="match status" value="1"/>
</dbReference>
<dbReference type="Pfam" id="PF04011">
    <property type="entry name" value="LemA"/>
    <property type="match status" value="1"/>
</dbReference>
<dbReference type="GO" id="GO:0016020">
    <property type="term" value="C:membrane"/>
    <property type="evidence" value="ECO:0007669"/>
    <property type="project" value="UniProtKB-SubCell"/>
</dbReference>
<keyword evidence="8" id="KW-1185">Reference proteome</keyword>
<protein>
    <submittedName>
        <fullName evidence="7">LemA protein</fullName>
    </submittedName>
</protein>